<dbReference type="STRING" id="561176.SAMN04488561_5901"/>
<name>A0A1H5PUG3_9ACTN</name>
<evidence type="ECO:0000313" key="14">
    <source>
        <dbReference type="Proteomes" id="UP000181980"/>
    </source>
</evidence>
<dbReference type="InterPro" id="IPR003439">
    <property type="entry name" value="ABC_transporter-like_ATP-bd"/>
</dbReference>
<dbReference type="SUPFAM" id="SSF90123">
    <property type="entry name" value="ABC transporter transmembrane region"/>
    <property type="match status" value="1"/>
</dbReference>
<dbReference type="InterPro" id="IPR011527">
    <property type="entry name" value="ABC1_TM_dom"/>
</dbReference>
<evidence type="ECO:0000256" key="5">
    <source>
        <dbReference type="ARBA" id="ARBA00022741"/>
    </source>
</evidence>
<feature type="transmembrane region" description="Helical" evidence="10">
    <location>
        <begin position="31"/>
        <end position="49"/>
    </location>
</feature>
<evidence type="ECO:0000256" key="8">
    <source>
        <dbReference type="ARBA" id="ARBA00023136"/>
    </source>
</evidence>
<feature type="domain" description="ABC transporter" evidence="11">
    <location>
        <begin position="356"/>
        <end position="588"/>
    </location>
</feature>
<evidence type="ECO:0000313" key="13">
    <source>
        <dbReference type="EMBL" id="SEF17500.1"/>
    </source>
</evidence>
<dbReference type="InterPro" id="IPR039421">
    <property type="entry name" value="Type_1_exporter"/>
</dbReference>
<keyword evidence="6 13" id="KW-0067">ATP-binding</keyword>
<dbReference type="PANTHER" id="PTHR43394:SF1">
    <property type="entry name" value="ATP-BINDING CASSETTE SUB-FAMILY B MEMBER 10, MITOCHONDRIAL"/>
    <property type="match status" value="1"/>
</dbReference>
<keyword evidence="4 10" id="KW-0812">Transmembrane</keyword>
<evidence type="ECO:0000256" key="1">
    <source>
        <dbReference type="ARBA" id="ARBA00004651"/>
    </source>
</evidence>
<dbReference type="RefSeq" id="WP_083289300.1">
    <property type="nucleotide sequence ID" value="NZ_FNUC01000004.1"/>
</dbReference>
<dbReference type="Pfam" id="PF00005">
    <property type="entry name" value="ABC_tran"/>
    <property type="match status" value="1"/>
</dbReference>
<evidence type="ECO:0000256" key="2">
    <source>
        <dbReference type="ARBA" id="ARBA00022448"/>
    </source>
</evidence>
<organism evidence="13 14">
    <name type="scientific">Jiangella alba</name>
    <dbReference type="NCBI Taxonomy" id="561176"/>
    <lineage>
        <taxon>Bacteria</taxon>
        <taxon>Bacillati</taxon>
        <taxon>Actinomycetota</taxon>
        <taxon>Actinomycetes</taxon>
        <taxon>Jiangellales</taxon>
        <taxon>Jiangellaceae</taxon>
        <taxon>Jiangella</taxon>
    </lineage>
</organism>
<dbReference type="OrthoDB" id="9806127at2"/>
<feature type="transmembrane region" description="Helical" evidence="10">
    <location>
        <begin position="215"/>
        <end position="234"/>
    </location>
</feature>
<keyword evidence="14" id="KW-1185">Reference proteome</keyword>
<dbReference type="GO" id="GO:0015421">
    <property type="term" value="F:ABC-type oligopeptide transporter activity"/>
    <property type="evidence" value="ECO:0007669"/>
    <property type="project" value="TreeGrafter"/>
</dbReference>
<dbReference type="InterPro" id="IPR036640">
    <property type="entry name" value="ABC1_TM_sf"/>
</dbReference>
<evidence type="ECO:0000256" key="7">
    <source>
        <dbReference type="ARBA" id="ARBA00022989"/>
    </source>
</evidence>
<dbReference type="Pfam" id="PF00664">
    <property type="entry name" value="ABC_membrane"/>
    <property type="match status" value="1"/>
</dbReference>
<evidence type="ECO:0000256" key="6">
    <source>
        <dbReference type="ARBA" id="ARBA00022840"/>
    </source>
</evidence>
<dbReference type="GO" id="GO:0016887">
    <property type="term" value="F:ATP hydrolysis activity"/>
    <property type="evidence" value="ECO:0007669"/>
    <property type="project" value="InterPro"/>
</dbReference>
<feature type="transmembrane region" description="Helical" evidence="10">
    <location>
        <begin position="150"/>
        <end position="171"/>
    </location>
</feature>
<dbReference type="InterPro" id="IPR017871">
    <property type="entry name" value="ABC_transporter-like_CS"/>
</dbReference>
<keyword evidence="8 10" id="KW-0472">Membrane</keyword>
<keyword evidence="3" id="KW-1003">Cell membrane</keyword>
<evidence type="ECO:0000256" key="10">
    <source>
        <dbReference type="SAM" id="Phobius"/>
    </source>
</evidence>
<comment type="subcellular location">
    <subcellularLocation>
        <location evidence="1">Cell membrane</location>
        <topology evidence="1">Multi-pass membrane protein</topology>
    </subcellularLocation>
</comment>
<feature type="domain" description="ABC transmembrane type-1" evidence="12">
    <location>
        <begin position="34"/>
        <end position="322"/>
    </location>
</feature>
<dbReference type="PROSITE" id="PS00211">
    <property type="entry name" value="ABC_TRANSPORTER_1"/>
    <property type="match status" value="1"/>
</dbReference>
<evidence type="ECO:0000256" key="4">
    <source>
        <dbReference type="ARBA" id="ARBA00022692"/>
    </source>
</evidence>
<dbReference type="EMBL" id="FNUC01000004">
    <property type="protein sequence ID" value="SEF17500.1"/>
    <property type="molecule type" value="Genomic_DNA"/>
</dbReference>
<dbReference type="PANTHER" id="PTHR43394">
    <property type="entry name" value="ATP-DEPENDENT PERMEASE MDL1, MITOCHONDRIAL"/>
    <property type="match status" value="1"/>
</dbReference>
<evidence type="ECO:0000259" key="12">
    <source>
        <dbReference type="PROSITE" id="PS50929"/>
    </source>
</evidence>
<dbReference type="GO" id="GO:0005524">
    <property type="term" value="F:ATP binding"/>
    <property type="evidence" value="ECO:0007669"/>
    <property type="project" value="UniProtKB-KW"/>
</dbReference>
<accession>A0A1H5PUG3</accession>
<sequence>MAARRADLRSALPGLRRTLRYLRPHLRPERWLLAGGFGCLLAEVAFRLIEPWPLKYVIDAVIEPGAADRSGIVALLLLCAVALVAAAGLRALSAYLMTVCFALAGTRAMTAVRADVFAHVQRLSLRFHGSTKTGDLLTRLVGDVGRLQEVAVTAALPLLGNVVALLGMTAVMVVLDWRLALIVVAAFPVFVLASSRSSRKITSAARLQRRREGELAGTAGETLGAITVVQAYSLERILQRVFGADNQRALRDGVKASRLAAGLERKTDLLVGVATAAVLLVGGTRVLDGALTPGELVVFVSYLKGAFKPMRDLAKYTGRLAKAAASGERIVDLLETVPDITDAPHARPAPRFRGELRFEQVDLDYGTGERALRDVSLRIPAGCRVGLVGPSGSGKSTLAALVLRLYDPTGGAVTIDGHDLRDLTLASVRGQVAVVLQESVLFATSVRENIRYGRPDATDAEVEAAARVAHADEFVRRLEYGYDTVLGERGTGLSGGQRQRVAVARAVLRDARIVVLDEAATGLDRESSAAVRDAIRALTRGRTTLVISHVPEEVADCDVVVRLEAGRVVEYRPRALPRRGETVDARRR</sequence>
<keyword evidence="7 10" id="KW-1133">Transmembrane helix</keyword>
<gene>
    <name evidence="13" type="ORF">SAMN04488561_5901</name>
</gene>
<evidence type="ECO:0000256" key="3">
    <source>
        <dbReference type="ARBA" id="ARBA00022475"/>
    </source>
</evidence>
<dbReference type="Gene3D" id="3.40.50.300">
    <property type="entry name" value="P-loop containing nucleotide triphosphate hydrolases"/>
    <property type="match status" value="1"/>
</dbReference>
<dbReference type="AlphaFoldDB" id="A0A1H5PUG3"/>
<dbReference type="FunFam" id="3.40.50.300:FF:000299">
    <property type="entry name" value="ABC transporter ATP-binding protein/permease"/>
    <property type="match status" value="1"/>
</dbReference>
<dbReference type="SMART" id="SM00382">
    <property type="entry name" value="AAA"/>
    <property type="match status" value="1"/>
</dbReference>
<dbReference type="SUPFAM" id="SSF52540">
    <property type="entry name" value="P-loop containing nucleoside triphosphate hydrolases"/>
    <property type="match status" value="1"/>
</dbReference>
<reference evidence="14" key="1">
    <citation type="submission" date="2016-10" db="EMBL/GenBank/DDBJ databases">
        <authorList>
            <person name="Varghese N."/>
            <person name="Submissions S."/>
        </authorList>
    </citation>
    <scope>NUCLEOTIDE SEQUENCE [LARGE SCALE GENOMIC DNA]</scope>
    <source>
        <strain evidence="14">DSM 45237</strain>
    </source>
</reference>
<feature type="transmembrane region" description="Helical" evidence="10">
    <location>
        <begin position="177"/>
        <end position="194"/>
    </location>
</feature>
<proteinExistence type="inferred from homology"/>
<protein>
    <submittedName>
        <fullName evidence="13">ATP-binding cassette, subfamily B</fullName>
    </submittedName>
</protein>
<dbReference type="Gene3D" id="1.20.1560.10">
    <property type="entry name" value="ABC transporter type 1, transmembrane domain"/>
    <property type="match status" value="1"/>
</dbReference>
<dbReference type="InterPro" id="IPR003593">
    <property type="entry name" value="AAA+_ATPase"/>
</dbReference>
<feature type="transmembrane region" description="Helical" evidence="10">
    <location>
        <begin position="69"/>
        <end position="89"/>
    </location>
</feature>
<comment type="similarity">
    <text evidence="9">Belongs to the ABC transporter superfamily. Lipid exporter (TC 3.A.1.106) family.</text>
</comment>
<dbReference type="PROSITE" id="PS50893">
    <property type="entry name" value="ABC_TRANSPORTER_2"/>
    <property type="match status" value="1"/>
</dbReference>
<keyword evidence="5" id="KW-0547">Nucleotide-binding</keyword>
<dbReference type="PROSITE" id="PS50929">
    <property type="entry name" value="ABC_TM1F"/>
    <property type="match status" value="1"/>
</dbReference>
<dbReference type="Proteomes" id="UP000181980">
    <property type="component" value="Unassembled WGS sequence"/>
</dbReference>
<evidence type="ECO:0000259" key="11">
    <source>
        <dbReference type="PROSITE" id="PS50893"/>
    </source>
</evidence>
<dbReference type="GO" id="GO:0005886">
    <property type="term" value="C:plasma membrane"/>
    <property type="evidence" value="ECO:0007669"/>
    <property type="project" value="UniProtKB-SubCell"/>
</dbReference>
<dbReference type="CDD" id="cd18564">
    <property type="entry name" value="ABC_6TM_exporter_like"/>
    <property type="match status" value="1"/>
</dbReference>
<dbReference type="InterPro" id="IPR027417">
    <property type="entry name" value="P-loop_NTPase"/>
</dbReference>
<keyword evidence="2" id="KW-0813">Transport</keyword>
<evidence type="ECO:0000256" key="9">
    <source>
        <dbReference type="ARBA" id="ARBA00061644"/>
    </source>
</evidence>